<dbReference type="AlphaFoldDB" id="C6T5G4"/>
<evidence type="ECO:0000313" key="2">
    <source>
        <dbReference type="EMBL" id="ACU16976.1"/>
    </source>
</evidence>
<protein>
    <submittedName>
        <fullName evidence="2">Uncharacterized protein</fullName>
    </submittedName>
</protein>
<feature type="region of interest" description="Disordered" evidence="1">
    <location>
        <begin position="58"/>
        <end position="112"/>
    </location>
</feature>
<sequence length="112" mass="12348">GLEERKDEIEFKILIGRRRWRTTTVSYRGRRSTKRPCGSAPPSLPLSFPLWNAFPASTSPPLTPTTTKTTTIITPPPPPLPPPHPPPPLALPPFRSTGKKQTTSPTSPFETI</sequence>
<feature type="compositionally biased region" description="Low complexity" evidence="1">
    <location>
        <begin position="58"/>
        <end position="73"/>
    </location>
</feature>
<proteinExistence type="evidence at transcript level"/>
<accession>C6T5G4</accession>
<dbReference type="EMBL" id="BT092676">
    <property type="protein sequence ID" value="ACU16976.1"/>
    <property type="molecule type" value="mRNA"/>
</dbReference>
<reference evidence="2" key="1">
    <citation type="submission" date="2009-08" db="EMBL/GenBank/DDBJ databases">
        <authorList>
            <person name="Cheung F."/>
            <person name="Xiao Y."/>
            <person name="Chan A."/>
            <person name="Moskal W."/>
            <person name="Town C.D."/>
        </authorList>
    </citation>
    <scope>NUCLEOTIDE SEQUENCE</scope>
</reference>
<feature type="non-terminal residue" evidence="2">
    <location>
        <position position="1"/>
    </location>
</feature>
<organism evidence="2">
    <name type="scientific">Glycine max</name>
    <name type="common">Soybean</name>
    <name type="synonym">Glycine hispida</name>
    <dbReference type="NCBI Taxonomy" id="3847"/>
    <lineage>
        <taxon>Eukaryota</taxon>
        <taxon>Viridiplantae</taxon>
        <taxon>Streptophyta</taxon>
        <taxon>Embryophyta</taxon>
        <taxon>Tracheophyta</taxon>
        <taxon>Spermatophyta</taxon>
        <taxon>Magnoliopsida</taxon>
        <taxon>eudicotyledons</taxon>
        <taxon>Gunneridae</taxon>
        <taxon>Pentapetalae</taxon>
        <taxon>rosids</taxon>
        <taxon>fabids</taxon>
        <taxon>Fabales</taxon>
        <taxon>Fabaceae</taxon>
        <taxon>Papilionoideae</taxon>
        <taxon>50 kb inversion clade</taxon>
        <taxon>NPAAA clade</taxon>
        <taxon>indigoferoid/millettioid clade</taxon>
        <taxon>Phaseoleae</taxon>
        <taxon>Glycine</taxon>
        <taxon>Glycine subgen. Soja</taxon>
    </lineage>
</organism>
<evidence type="ECO:0000256" key="1">
    <source>
        <dbReference type="SAM" id="MobiDB-lite"/>
    </source>
</evidence>
<feature type="compositionally biased region" description="Pro residues" evidence="1">
    <location>
        <begin position="74"/>
        <end position="91"/>
    </location>
</feature>
<feature type="compositionally biased region" description="Polar residues" evidence="1">
    <location>
        <begin position="99"/>
        <end position="112"/>
    </location>
</feature>
<name>C6T5G4_SOYBN</name>